<dbReference type="InterPro" id="IPR005804">
    <property type="entry name" value="FA_desaturase_dom"/>
</dbReference>
<organism evidence="3 4">
    <name type="scientific">Gluconobacter wancherniae NBRC 103581</name>
    <dbReference type="NCBI Taxonomy" id="656744"/>
    <lineage>
        <taxon>Bacteria</taxon>
        <taxon>Pseudomonadati</taxon>
        <taxon>Pseudomonadota</taxon>
        <taxon>Alphaproteobacteria</taxon>
        <taxon>Acetobacterales</taxon>
        <taxon>Acetobacteraceae</taxon>
        <taxon>Gluconobacter</taxon>
    </lineage>
</organism>
<evidence type="ECO:0000313" key="3">
    <source>
        <dbReference type="EMBL" id="GEK93006.1"/>
    </source>
</evidence>
<sequence>MFCYAGWILAGRLIYPVSPFLALGIMAFLVAFHSSLQHEAIHGHPTPSALYNEILVGIPLGLAYPYRRYRTTHLLHHHDETLTDPHDDPESYYWDYAHWSRLGHVKRLLLTINNTVLGRLLLGPLIGSVRFFLSDLHQIRAGNRTIRCAWIIHILSGVPVAIIVTRGFHIPFWLYAIGPAYAGNALIGLRSYCEHQWHEKPDGRTIIVEQSLLSILFLYNNLHVVHHARPGEPWFRMARLYAQDRKGWQTRNRGYVYRGYRHIIWRYLVRPKEPLLHPQEHPKTDY</sequence>
<proteinExistence type="predicted"/>
<dbReference type="AlphaFoldDB" id="A0A511AXX2"/>
<evidence type="ECO:0000259" key="2">
    <source>
        <dbReference type="Pfam" id="PF00487"/>
    </source>
</evidence>
<gene>
    <name evidence="3" type="ORF">GWA01_07760</name>
</gene>
<name>A0A511AXX2_9PROT</name>
<keyword evidence="1" id="KW-1133">Transmembrane helix</keyword>
<keyword evidence="1" id="KW-0812">Transmembrane</keyword>
<feature type="transmembrane region" description="Helical" evidence="1">
    <location>
        <begin position="13"/>
        <end position="36"/>
    </location>
</feature>
<comment type="caution">
    <text evidence="3">The sequence shown here is derived from an EMBL/GenBank/DDBJ whole genome shotgun (WGS) entry which is preliminary data.</text>
</comment>
<evidence type="ECO:0000313" key="4">
    <source>
        <dbReference type="Proteomes" id="UP000321230"/>
    </source>
</evidence>
<protein>
    <submittedName>
        <fullName evidence="3">Fatty acid desaturase</fullName>
    </submittedName>
</protein>
<dbReference type="Proteomes" id="UP000321230">
    <property type="component" value="Unassembled WGS sequence"/>
</dbReference>
<accession>A0A511AXX2</accession>
<dbReference type="EMBL" id="BJUZ01000001">
    <property type="protein sequence ID" value="GEK93006.1"/>
    <property type="molecule type" value="Genomic_DNA"/>
</dbReference>
<feature type="transmembrane region" description="Helical" evidence="1">
    <location>
        <begin position="48"/>
        <end position="66"/>
    </location>
</feature>
<dbReference type="Pfam" id="PF00487">
    <property type="entry name" value="FA_desaturase"/>
    <property type="match status" value="1"/>
</dbReference>
<feature type="domain" description="Fatty acid desaturase" evidence="2">
    <location>
        <begin position="19"/>
        <end position="257"/>
    </location>
</feature>
<dbReference type="GO" id="GO:0006629">
    <property type="term" value="P:lipid metabolic process"/>
    <property type="evidence" value="ECO:0007669"/>
    <property type="project" value="InterPro"/>
</dbReference>
<keyword evidence="1" id="KW-0472">Membrane</keyword>
<keyword evidence="4" id="KW-1185">Reference proteome</keyword>
<reference evidence="3 4" key="1">
    <citation type="submission" date="2019-07" db="EMBL/GenBank/DDBJ databases">
        <title>Whole genome shotgun sequence of Gluconobacter wancherniae NBRC 103581.</title>
        <authorList>
            <person name="Hosoyama A."/>
            <person name="Uohara A."/>
            <person name="Ohji S."/>
            <person name="Ichikawa N."/>
        </authorList>
    </citation>
    <scope>NUCLEOTIDE SEQUENCE [LARGE SCALE GENOMIC DNA]</scope>
    <source>
        <strain evidence="3 4">NBRC 103581</strain>
    </source>
</reference>
<dbReference type="RefSeq" id="WP_228118318.1">
    <property type="nucleotide sequence ID" value="NZ_BARC01000004.1"/>
</dbReference>
<evidence type="ECO:0000256" key="1">
    <source>
        <dbReference type="SAM" id="Phobius"/>
    </source>
</evidence>
<feature type="transmembrane region" description="Helical" evidence="1">
    <location>
        <begin position="145"/>
        <end position="164"/>
    </location>
</feature>